<dbReference type="AlphaFoldDB" id="A0A1X1EMX6"/>
<dbReference type="STRING" id="55209.HA50_27340"/>
<keyword evidence="3" id="KW-1185">Reference proteome</keyword>
<gene>
    <name evidence="2" type="ORF">HA50_27340</name>
</gene>
<dbReference type="Proteomes" id="UP000193749">
    <property type="component" value="Unassembled WGS sequence"/>
</dbReference>
<organism evidence="2 3">
    <name type="scientific">Pantoea cypripedii</name>
    <name type="common">Pectobacterium cypripedii</name>
    <name type="synonym">Erwinia cypripedii</name>
    <dbReference type="NCBI Taxonomy" id="55209"/>
    <lineage>
        <taxon>Bacteria</taxon>
        <taxon>Pseudomonadati</taxon>
        <taxon>Pseudomonadota</taxon>
        <taxon>Gammaproteobacteria</taxon>
        <taxon>Enterobacterales</taxon>
        <taxon>Erwiniaceae</taxon>
        <taxon>Pantoea</taxon>
    </lineage>
</organism>
<name>A0A1X1EMX6_PANCY</name>
<protein>
    <submittedName>
        <fullName evidence="2">Uncharacterized protein</fullName>
    </submittedName>
</protein>
<feature type="compositionally biased region" description="Basic and acidic residues" evidence="1">
    <location>
        <begin position="15"/>
        <end position="40"/>
    </location>
</feature>
<comment type="caution">
    <text evidence="2">The sequence shown here is derived from an EMBL/GenBank/DDBJ whole genome shotgun (WGS) entry which is preliminary data.</text>
</comment>
<evidence type="ECO:0000313" key="3">
    <source>
        <dbReference type="Proteomes" id="UP000193749"/>
    </source>
</evidence>
<dbReference type="EMBL" id="MLJI01000002">
    <property type="protein sequence ID" value="ORM90249.1"/>
    <property type="molecule type" value="Genomic_DNA"/>
</dbReference>
<reference evidence="2 3" key="1">
    <citation type="journal article" date="2017" name="Antonie Van Leeuwenhoek">
        <title>Phylogenomic resolution of the bacterial genus Pantoea and its relationship with Erwinia and Tatumella.</title>
        <authorList>
            <person name="Palmer M."/>
            <person name="Steenkamp E.T."/>
            <person name="Coetzee M.P."/>
            <person name="Chan W.Y."/>
            <person name="van Zyl E."/>
            <person name="De Maayer P."/>
            <person name="Coutinho T.A."/>
            <person name="Blom J."/>
            <person name="Smits T.H."/>
            <person name="Duffy B."/>
            <person name="Venter S.N."/>
        </authorList>
    </citation>
    <scope>NUCLEOTIDE SEQUENCE [LARGE SCALE GENOMIC DNA]</scope>
    <source>
        <strain evidence="2 3">LMG 2657</strain>
    </source>
</reference>
<feature type="region of interest" description="Disordered" evidence="1">
    <location>
        <begin position="1"/>
        <end position="40"/>
    </location>
</feature>
<evidence type="ECO:0000256" key="1">
    <source>
        <dbReference type="SAM" id="MobiDB-lite"/>
    </source>
</evidence>
<accession>A0A1X1EMX6</accession>
<sequence length="69" mass="7290">MQGRLQSRSAANGGRELDGETAKNERANNGKITDGEQRERVQKSALAALVSLAAGLKLRHGDCRRGTGG</sequence>
<proteinExistence type="predicted"/>
<feature type="compositionally biased region" description="Polar residues" evidence="1">
    <location>
        <begin position="1"/>
        <end position="10"/>
    </location>
</feature>
<evidence type="ECO:0000313" key="2">
    <source>
        <dbReference type="EMBL" id="ORM90249.1"/>
    </source>
</evidence>